<dbReference type="CDD" id="cd10449">
    <property type="entry name" value="GIY-YIG_SLX1_like"/>
    <property type="match status" value="1"/>
</dbReference>
<protein>
    <recommendedName>
        <fullName evidence="2">GIY-YIG domain-containing protein</fullName>
    </recommendedName>
</protein>
<dbReference type="SMART" id="SM00465">
    <property type="entry name" value="GIYc"/>
    <property type="match status" value="1"/>
</dbReference>
<dbReference type="InterPro" id="IPR000305">
    <property type="entry name" value="GIY-YIG_endonuc"/>
</dbReference>
<dbReference type="PANTHER" id="PTHR34477">
    <property type="entry name" value="UPF0213 PROTEIN YHBQ"/>
    <property type="match status" value="1"/>
</dbReference>
<comment type="caution">
    <text evidence="3">The sequence shown here is derived from an EMBL/GenBank/DDBJ whole genome shotgun (WGS) entry which is preliminary data.</text>
</comment>
<dbReference type="PROSITE" id="PS50164">
    <property type="entry name" value="GIY_YIG"/>
    <property type="match status" value="1"/>
</dbReference>
<name>A0A1F5E3S2_9BACT</name>
<dbReference type="EMBL" id="MEZK01000029">
    <property type="protein sequence ID" value="OGD61956.1"/>
    <property type="molecule type" value="Genomic_DNA"/>
</dbReference>
<evidence type="ECO:0000313" key="3">
    <source>
        <dbReference type="EMBL" id="OGD61956.1"/>
    </source>
</evidence>
<dbReference type="InterPro" id="IPR035901">
    <property type="entry name" value="GIY-YIG_endonuc_sf"/>
</dbReference>
<dbReference type="AlphaFoldDB" id="A0A1F5E3S2"/>
<gene>
    <name evidence="3" type="ORF">A2160_01170</name>
</gene>
<organism evidence="3 4">
    <name type="scientific">Candidatus Beckwithbacteria bacterium RBG_13_42_9</name>
    <dbReference type="NCBI Taxonomy" id="1797457"/>
    <lineage>
        <taxon>Bacteria</taxon>
        <taxon>Candidatus Beckwithiibacteriota</taxon>
    </lineage>
</organism>
<dbReference type="SUPFAM" id="SSF82771">
    <property type="entry name" value="GIY-YIG endonuclease"/>
    <property type="match status" value="1"/>
</dbReference>
<evidence type="ECO:0000313" key="4">
    <source>
        <dbReference type="Proteomes" id="UP000177006"/>
    </source>
</evidence>
<evidence type="ECO:0000256" key="1">
    <source>
        <dbReference type="ARBA" id="ARBA00007435"/>
    </source>
</evidence>
<dbReference type="Proteomes" id="UP000177006">
    <property type="component" value="Unassembled WGS sequence"/>
</dbReference>
<sequence length="96" mass="11434">MFYVYVLYSLKDGKFYTGFSTDLKRRVREHSWGESQATKSRRPLILVYYEAYLIEKDARAREVYLKTSMGKRVIKKQLAHFLRIYSSDKIQTHMAG</sequence>
<dbReference type="PANTHER" id="PTHR34477:SF1">
    <property type="entry name" value="UPF0213 PROTEIN YHBQ"/>
    <property type="match status" value="1"/>
</dbReference>
<accession>A0A1F5E3S2</accession>
<dbReference type="InterPro" id="IPR050190">
    <property type="entry name" value="UPF0213_domain"/>
</dbReference>
<dbReference type="Pfam" id="PF01541">
    <property type="entry name" value="GIY-YIG"/>
    <property type="match status" value="1"/>
</dbReference>
<dbReference type="Gene3D" id="3.40.1440.10">
    <property type="entry name" value="GIY-YIG endonuclease"/>
    <property type="match status" value="1"/>
</dbReference>
<feature type="domain" description="GIY-YIG" evidence="2">
    <location>
        <begin position="1"/>
        <end position="75"/>
    </location>
</feature>
<reference evidence="3 4" key="1">
    <citation type="journal article" date="2016" name="Nat. Commun.">
        <title>Thousands of microbial genomes shed light on interconnected biogeochemical processes in an aquifer system.</title>
        <authorList>
            <person name="Anantharaman K."/>
            <person name="Brown C.T."/>
            <person name="Hug L.A."/>
            <person name="Sharon I."/>
            <person name="Castelle C.J."/>
            <person name="Probst A.J."/>
            <person name="Thomas B.C."/>
            <person name="Singh A."/>
            <person name="Wilkins M.J."/>
            <person name="Karaoz U."/>
            <person name="Brodie E.L."/>
            <person name="Williams K.H."/>
            <person name="Hubbard S.S."/>
            <person name="Banfield J.F."/>
        </authorList>
    </citation>
    <scope>NUCLEOTIDE SEQUENCE [LARGE SCALE GENOMIC DNA]</scope>
</reference>
<comment type="similarity">
    <text evidence="1">Belongs to the UPF0213 family.</text>
</comment>
<proteinExistence type="inferred from homology"/>
<evidence type="ECO:0000259" key="2">
    <source>
        <dbReference type="PROSITE" id="PS50164"/>
    </source>
</evidence>